<feature type="compositionally biased region" description="Acidic residues" evidence="1">
    <location>
        <begin position="188"/>
        <end position="197"/>
    </location>
</feature>
<accession>A0AAD9ICH9</accession>
<keyword evidence="2" id="KW-1133">Transmembrane helix</keyword>
<dbReference type="PANTHER" id="PTHR15715:SF48">
    <property type="entry name" value="FHA DOMAIN-CONTAINING PROTEIN"/>
    <property type="match status" value="1"/>
</dbReference>
<keyword evidence="2" id="KW-0472">Membrane</keyword>
<proteinExistence type="predicted"/>
<dbReference type="InterPro" id="IPR051176">
    <property type="entry name" value="Cent_Immune-Sig_Mod"/>
</dbReference>
<dbReference type="SMART" id="SM00240">
    <property type="entry name" value="FHA"/>
    <property type="match status" value="1"/>
</dbReference>
<reference evidence="4" key="1">
    <citation type="journal article" date="2023" name="Mol. Plant Microbe Interact.">
        <title>Elucidating the Obligate Nature and Biological Capacity of an Invasive Fungal Corn Pathogen.</title>
        <authorList>
            <person name="MacCready J.S."/>
            <person name="Roggenkamp E.M."/>
            <person name="Gdanetz K."/>
            <person name="Chilvers M.I."/>
        </authorList>
    </citation>
    <scope>NUCLEOTIDE SEQUENCE</scope>
    <source>
        <strain evidence="4">PM02</strain>
    </source>
</reference>
<evidence type="ECO:0000256" key="2">
    <source>
        <dbReference type="SAM" id="Phobius"/>
    </source>
</evidence>
<evidence type="ECO:0000256" key="1">
    <source>
        <dbReference type="SAM" id="MobiDB-lite"/>
    </source>
</evidence>
<feature type="transmembrane region" description="Helical" evidence="2">
    <location>
        <begin position="376"/>
        <end position="397"/>
    </location>
</feature>
<dbReference type="EMBL" id="JAQQPM010000008">
    <property type="protein sequence ID" value="KAK2074337.1"/>
    <property type="molecule type" value="Genomic_DNA"/>
</dbReference>
<evidence type="ECO:0000313" key="5">
    <source>
        <dbReference type="Proteomes" id="UP001217918"/>
    </source>
</evidence>
<sequence length="403" mass="43646">MDKPASSVLVSLSADDTISHHVTYPERRIKLDAEHRSVLIGRSSKASTKNLLALPSNAWFDSPVMSRNHAEITANLKERKVQIRDMQSLHGTYINCDENKVGCHAQDLKDGDMLRFGIPVIRGGEVFPPTAVKVALTFYEADPTPTPSRTFQVPESSDVSDEEDSSGSDSDSEPGDLPQPTQTKNLFGEEDEEEDYDGGSIRLSTDDEDEKASMDEAEAELECDIDEMLGNECDWDSRSDLSASSENCVNSGPQQHHETSLHCQSTAGPTPMEESIWGLDLEPRALINGPNPVKKAAPSPARSSSTTKLPQLKNDSSTYTAKHGLLSSESAAPELLDSETGRLDDKITVVPSMPCRAEVTTVRPVKRARLRKLVEGIGYAAVGGLTVGTLVFGSLVYTAPSMG</sequence>
<dbReference type="Gene3D" id="2.60.200.20">
    <property type="match status" value="1"/>
</dbReference>
<comment type="caution">
    <text evidence="4">The sequence shown here is derived from an EMBL/GenBank/DDBJ whole genome shotgun (WGS) entry which is preliminary data.</text>
</comment>
<dbReference type="InterPro" id="IPR000253">
    <property type="entry name" value="FHA_dom"/>
</dbReference>
<protein>
    <recommendedName>
        <fullName evidence="3">FHA domain-containing protein</fullName>
    </recommendedName>
</protein>
<keyword evidence="2" id="KW-0812">Transmembrane</keyword>
<name>A0AAD9ICH9_9PEZI</name>
<dbReference type="PANTHER" id="PTHR15715">
    <property type="entry name" value="CENTROSOMAL PROTEIN OF 170 KDA"/>
    <property type="match status" value="1"/>
</dbReference>
<feature type="compositionally biased region" description="Acidic residues" evidence="1">
    <location>
        <begin position="158"/>
        <end position="174"/>
    </location>
</feature>
<feature type="region of interest" description="Disordered" evidence="1">
    <location>
        <begin position="236"/>
        <end position="274"/>
    </location>
</feature>
<dbReference type="AlphaFoldDB" id="A0AAD9ICH9"/>
<feature type="domain" description="FHA" evidence="3">
    <location>
        <begin position="38"/>
        <end position="95"/>
    </location>
</feature>
<feature type="region of interest" description="Disordered" evidence="1">
    <location>
        <begin position="141"/>
        <end position="217"/>
    </location>
</feature>
<feature type="compositionally biased region" description="Low complexity" evidence="1">
    <location>
        <begin position="294"/>
        <end position="308"/>
    </location>
</feature>
<feature type="region of interest" description="Disordered" evidence="1">
    <location>
        <begin position="287"/>
        <end position="316"/>
    </location>
</feature>
<dbReference type="Pfam" id="PF00498">
    <property type="entry name" value="FHA"/>
    <property type="match status" value="1"/>
</dbReference>
<gene>
    <name evidence="4" type="ORF">P8C59_008551</name>
</gene>
<feature type="compositionally biased region" description="Acidic residues" evidence="1">
    <location>
        <begin position="206"/>
        <end position="217"/>
    </location>
</feature>
<feature type="compositionally biased region" description="Polar residues" evidence="1">
    <location>
        <begin position="240"/>
        <end position="254"/>
    </location>
</feature>
<dbReference type="InterPro" id="IPR008984">
    <property type="entry name" value="SMAD_FHA_dom_sf"/>
</dbReference>
<dbReference type="Proteomes" id="UP001217918">
    <property type="component" value="Unassembled WGS sequence"/>
</dbReference>
<keyword evidence="5" id="KW-1185">Reference proteome</keyword>
<dbReference type="SUPFAM" id="SSF49879">
    <property type="entry name" value="SMAD/FHA domain"/>
    <property type="match status" value="1"/>
</dbReference>
<evidence type="ECO:0000313" key="4">
    <source>
        <dbReference type="EMBL" id="KAK2074337.1"/>
    </source>
</evidence>
<dbReference type="GO" id="GO:0005737">
    <property type="term" value="C:cytoplasm"/>
    <property type="evidence" value="ECO:0007669"/>
    <property type="project" value="TreeGrafter"/>
</dbReference>
<dbReference type="PROSITE" id="PS50006">
    <property type="entry name" value="FHA_DOMAIN"/>
    <property type="match status" value="1"/>
</dbReference>
<evidence type="ECO:0000259" key="3">
    <source>
        <dbReference type="PROSITE" id="PS50006"/>
    </source>
</evidence>
<organism evidence="4 5">
    <name type="scientific">Phyllachora maydis</name>
    <dbReference type="NCBI Taxonomy" id="1825666"/>
    <lineage>
        <taxon>Eukaryota</taxon>
        <taxon>Fungi</taxon>
        <taxon>Dikarya</taxon>
        <taxon>Ascomycota</taxon>
        <taxon>Pezizomycotina</taxon>
        <taxon>Sordariomycetes</taxon>
        <taxon>Sordariomycetidae</taxon>
        <taxon>Phyllachorales</taxon>
        <taxon>Phyllachoraceae</taxon>
        <taxon>Phyllachora</taxon>
    </lineage>
</organism>